<dbReference type="SUPFAM" id="SSF52047">
    <property type="entry name" value="RNI-like"/>
    <property type="match status" value="1"/>
</dbReference>
<keyword evidence="2" id="KW-1185">Reference proteome</keyword>
<gene>
    <name evidence="1" type="ORF">B0H15DRAFT_943641</name>
</gene>
<accession>A0AAD6XUW6</accession>
<dbReference type="Proteomes" id="UP001222325">
    <property type="component" value="Unassembled WGS sequence"/>
</dbReference>
<evidence type="ECO:0008006" key="3">
    <source>
        <dbReference type="Google" id="ProtNLM"/>
    </source>
</evidence>
<dbReference type="AlphaFoldDB" id="A0AAD6XUW6"/>
<protein>
    <recommendedName>
        <fullName evidence="3">F-box domain-containing protein</fullName>
    </recommendedName>
</protein>
<organism evidence="1 2">
    <name type="scientific">Mycena belliarum</name>
    <dbReference type="NCBI Taxonomy" id="1033014"/>
    <lineage>
        <taxon>Eukaryota</taxon>
        <taxon>Fungi</taxon>
        <taxon>Dikarya</taxon>
        <taxon>Basidiomycota</taxon>
        <taxon>Agaricomycotina</taxon>
        <taxon>Agaricomycetes</taxon>
        <taxon>Agaricomycetidae</taxon>
        <taxon>Agaricales</taxon>
        <taxon>Marasmiineae</taxon>
        <taxon>Mycenaceae</taxon>
        <taxon>Mycena</taxon>
    </lineage>
</organism>
<reference evidence="1" key="1">
    <citation type="submission" date="2023-03" db="EMBL/GenBank/DDBJ databases">
        <title>Massive genome expansion in bonnet fungi (Mycena s.s.) driven by repeated elements and novel gene families across ecological guilds.</title>
        <authorList>
            <consortium name="Lawrence Berkeley National Laboratory"/>
            <person name="Harder C.B."/>
            <person name="Miyauchi S."/>
            <person name="Viragh M."/>
            <person name="Kuo A."/>
            <person name="Thoen E."/>
            <person name="Andreopoulos B."/>
            <person name="Lu D."/>
            <person name="Skrede I."/>
            <person name="Drula E."/>
            <person name="Henrissat B."/>
            <person name="Morin E."/>
            <person name="Kohler A."/>
            <person name="Barry K."/>
            <person name="LaButti K."/>
            <person name="Morin E."/>
            <person name="Salamov A."/>
            <person name="Lipzen A."/>
            <person name="Mereny Z."/>
            <person name="Hegedus B."/>
            <person name="Baldrian P."/>
            <person name="Stursova M."/>
            <person name="Weitz H."/>
            <person name="Taylor A."/>
            <person name="Grigoriev I.V."/>
            <person name="Nagy L.G."/>
            <person name="Martin F."/>
            <person name="Kauserud H."/>
        </authorList>
    </citation>
    <scope>NUCLEOTIDE SEQUENCE</scope>
    <source>
        <strain evidence="1">CBHHK173m</strain>
    </source>
</reference>
<dbReference type="InterPro" id="IPR032675">
    <property type="entry name" value="LRR_dom_sf"/>
</dbReference>
<dbReference type="Gene3D" id="3.80.10.10">
    <property type="entry name" value="Ribonuclease Inhibitor"/>
    <property type="match status" value="1"/>
</dbReference>
<name>A0AAD6XUW6_9AGAR</name>
<sequence>MHESPFQSILHTNTIPCDADCRTIREHLTAPQRELVNLDEEISRVQDQLDALTRRKAALDAYVEAHLAMISPARRLPDDVVRDIFAQCLPSHRNPIVSSDEAPLLLCQICRHWRDLALTTPRLWSSLHIVLPTDPRLQVLTQIVSEWLDRSGVLPLSLSVIYSGWTDARQNLLPMLQRLIQSSRRWQRIHFEFGDHRAFAALRDLRPEDVPMLRDASIHGFEHHGGWLNPDEDPVKSYQCLRFLDASHVQRVSINRTYGMPTSDLPLPWAHLTILDIAKGLLFCDEAVAVLRRCPALEECELTISPLESRSTDYVPPISLPRLRDMSILGETNGTSGTSFFALLLLPSLRAFKYSQHSVLNGDVPFSPLLAQMSLLEDFTLSVVQLPPLPLLVRCLAVMPLLQHLVLASNIRRLLPPGARDQQDHELVAQLTPRVAAPALCPRLATLALSGLDNISGEALVGLVKARAHAHAPLSRLVCIMPDTVQTDFAALLAEEMARGLVLRLEYYSLSVSDPYSPAEGTERHRLAF</sequence>
<proteinExistence type="predicted"/>
<dbReference type="EMBL" id="JARJCN010000004">
    <property type="protein sequence ID" value="KAJ7101304.1"/>
    <property type="molecule type" value="Genomic_DNA"/>
</dbReference>
<evidence type="ECO:0000313" key="2">
    <source>
        <dbReference type="Proteomes" id="UP001222325"/>
    </source>
</evidence>
<comment type="caution">
    <text evidence="1">The sequence shown here is derived from an EMBL/GenBank/DDBJ whole genome shotgun (WGS) entry which is preliminary data.</text>
</comment>
<evidence type="ECO:0000313" key="1">
    <source>
        <dbReference type="EMBL" id="KAJ7101304.1"/>
    </source>
</evidence>